<evidence type="ECO:0000313" key="3">
    <source>
        <dbReference type="EMBL" id="BAM01862.1"/>
    </source>
</evidence>
<dbReference type="GO" id="GO:0009253">
    <property type="term" value="P:peptidoglycan catabolic process"/>
    <property type="evidence" value="ECO:0007669"/>
    <property type="project" value="InterPro"/>
</dbReference>
<dbReference type="SUPFAM" id="SSF53187">
    <property type="entry name" value="Zn-dependent exopeptidases"/>
    <property type="match status" value="1"/>
</dbReference>
<accession>I0I9C4</accession>
<keyword evidence="4" id="KW-1185">Reference proteome</keyword>
<evidence type="ECO:0000259" key="2">
    <source>
        <dbReference type="Pfam" id="PF01520"/>
    </source>
</evidence>
<dbReference type="STRING" id="926550.CLDAP_38220"/>
<keyword evidence="3" id="KW-0378">Hydrolase</keyword>
<keyword evidence="1" id="KW-1133">Transmembrane helix</keyword>
<dbReference type="AlphaFoldDB" id="I0I9C4"/>
<reference evidence="3 4" key="1">
    <citation type="submission" date="2012-02" db="EMBL/GenBank/DDBJ databases">
        <title>Complete genome sequence of Caldilinea aerophila DSM 14535 (= NBRC 102666).</title>
        <authorList>
            <person name="Oguchi A."/>
            <person name="Hosoyama A."/>
            <person name="Sekine M."/>
            <person name="Fukai R."/>
            <person name="Kato Y."/>
            <person name="Nakamura S."/>
            <person name="Hanada S."/>
            <person name="Yamazaki S."/>
            <person name="Fujita N."/>
        </authorList>
    </citation>
    <scope>NUCLEOTIDE SEQUENCE [LARGE SCALE GENOMIC DNA]</scope>
    <source>
        <strain evidence="4">DSM 14535 / JCM 11387 / NBRC 104270 / STL-6-O1</strain>
    </source>
</reference>
<dbReference type="RefSeq" id="WP_014435085.1">
    <property type="nucleotide sequence ID" value="NC_017079.1"/>
</dbReference>
<organism evidence="3 4">
    <name type="scientific">Caldilinea aerophila (strain DSM 14535 / JCM 11387 / NBRC 104270 / STL-6-O1)</name>
    <dbReference type="NCBI Taxonomy" id="926550"/>
    <lineage>
        <taxon>Bacteria</taxon>
        <taxon>Bacillati</taxon>
        <taxon>Chloroflexota</taxon>
        <taxon>Caldilineae</taxon>
        <taxon>Caldilineales</taxon>
        <taxon>Caldilineaceae</taxon>
        <taxon>Caldilinea</taxon>
    </lineage>
</organism>
<dbReference type="GO" id="GO:0008745">
    <property type="term" value="F:N-acetylmuramoyl-L-alanine amidase activity"/>
    <property type="evidence" value="ECO:0007669"/>
    <property type="project" value="InterPro"/>
</dbReference>
<protein>
    <submittedName>
        <fullName evidence="3">Cell wall hydrolase/autolysin family protein</fullName>
    </submittedName>
</protein>
<keyword evidence="1" id="KW-0472">Membrane</keyword>
<dbReference type="HOGENOM" id="CLU_1168964_0_0_0"/>
<evidence type="ECO:0000256" key="1">
    <source>
        <dbReference type="SAM" id="Phobius"/>
    </source>
</evidence>
<dbReference type="Proteomes" id="UP000007880">
    <property type="component" value="Chromosome"/>
</dbReference>
<sequence length="237" mass="25226">MRHDALNRASQVFLIILLISTAGIALILAQVLGLGWSDAGGLRPPGIVAAAWDRNVALISGHAGYDSGAVCEDATGAVTLTEAEVNAQIAALTAERLRRVGASVVILDEYDERLQGLRAAVLLSLHADSCIDASGFKAAVHRYSIIPETNQRLLHCINTAYPAATGLPPHPNTVTHNMTEYHAFRRIAPTTPAAILEMGFLGGDRALLTEQPARVAKGVSDAILCFLESEKEKSNEQ</sequence>
<evidence type="ECO:0000313" key="4">
    <source>
        <dbReference type="Proteomes" id="UP000007880"/>
    </source>
</evidence>
<feature type="transmembrane region" description="Helical" evidence="1">
    <location>
        <begin position="12"/>
        <end position="36"/>
    </location>
</feature>
<keyword evidence="1" id="KW-0812">Transmembrane</keyword>
<dbReference type="OrthoDB" id="160713at2"/>
<dbReference type="eggNOG" id="COG0860">
    <property type="taxonomic scope" value="Bacteria"/>
</dbReference>
<name>I0I9C4_CALAS</name>
<dbReference type="InterPro" id="IPR002508">
    <property type="entry name" value="MurNAc-LAA_cat"/>
</dbReference>
<dbReference type="Pfam" id="PF01520">
    <property type="entry name" value="Amidase_3"/>
    <property type="match status" value="1"/>
</dbReference>
<gene>
    <name evidence="3" type="ordered locus">CLDAP_38220</name>
</gene>
<dbReference type="KEGG" id="cap:CLDAP_38220"/>
<dbReference type="CDD" id="cd02696">
    <property type="entry name" value="MurNAc-LAA"/>
    <property type="match status" value="1"/>
</dbReference>
<feature type="domain" description="MurNAc-LAA" evidence="2">
    <location>
        <begin position="56"/>
        <end position="223"/>
    </location>
</feature>
<dbReference type="EMBL" id="AP012337">
    <property type="protein sequence ID" value="BAM01862.1"/>
    <property type="molecule type" value="Genomic_DNA"/>
</dbReference>
<dbReference type="Gene3D" id="3.40.630.40">
    <property type="entry name" value="Zn-dependent exopeptidases"/>
    <property type="match status" value="1"/>
</dbReference>
<proteinExistence type="predicted"/>